<dbReference type="EMBL" id="PDNC01000046">
    <property type="protein sequence ID" value="PGH03650.1"/>
    <property type="molecule type" value="Genomic_DNA"/>
</dbReference>
<gene>
    <name evidence="2" type="ORF">GX51_03914</name>
</gene>
<dbReference type="STRING" id="2060905.A0A2B7X462"/>
<sequence>MKSTRFSKIPTAKHSSLISVSVLPTNNATYHPAISHSHLYDITLDSLNPATTIRHTFIRHSTVKSNKSTTVSGSNSNNESANRGDSGGDGTSVISQSHMSHCTISGSNIDCCSIRRTTLSNAECVSSSQVRGSTILGTGRISQSKLKNAQFLCTSDDYNDNSSSSNNNNNSTIPNPVTNTTKTEVNKSDIRDSTVGPLPCTISRSRLTNVKISQSTVKDACLNDCDIDGCRIVKAKFSGLWLRNGIWEDGELVGKVREGEDVVVKAKNFAEIEERERERERLRGVKGLGLGVGIGVVMGAARGMENHVSASAAAGRGVQGDNTLPAILSGEASDSKRRLQDHDMLANPPQVPPPLFDSLLPIATAATATGAAASYDEQHNPGQQAPPPLSKDQPYISTENYPSSPSTDRYSSAPESILDPDDDGEFTLQDLPDIRHLGIADDKPPPYTP</sequence>
<feature type="compositionally biased region" description="Low complexity" evidence="1">
    <location>
        <begin position="160"/>
        <end position="171"/>
    </location>
</feature>
<feature type="compositionally biased region" description="Polar residues" evidence="1">
    <location>
        <begin position="172"/>
        <end position="182"/>
    </location>
</feature>
<dbReference type="Gene3D" id="2.160.20.80">
    <property type="entry name" value="E3 ubiquitin-protein ligase SopA"/>
    <property type="match status" value="1"/>
</dbReference>
<feature type="region of interest" description="Disordered" evidence="1">
    <location>
        <begin position="370"/>
        <end position="449"/>
    </location>
</feature>
<feature type="compositionally biased region" description="Low complexity" evidence="1">
    <location>
        <begin position="64"/>
        <end position="80"/>
    </location>
</feature>
<feature type="region of interest" description="Disordered" evidence="1">
    <location>
        <begin position="160"/>
        <end position="182"/>
    </location>
</feature>
<dbReference type="AlphaFoldDB" id="A0A2B7X462"/>
<evidence type="ECO:0000313" key="3">
    <source>
        <dbReference type="Proteomes" id="UP000224080"/>
    </source>
</evidence>
<dbReference type="SUPFAM" id="SSF141571">
    <property type="entry name" value="Pentapeptide repeat-like"/>
    <property type="match status" value="1"/>
</dbReference>
<feature type="region of interest" description="Disordered" evidence="1">
    <location>
        <begin position="64"/>
        <end position="93"/>
    </location>
</feature>
<evidence type="ECO:0000256" key="1">
    <source>
        <dbReference type="SAM" id="MobiDB-lite"/>
    </source>
</evidence>
<proteinExistence type="predicted"/>
<keyword evidence="3" id="KW-1185">Reference proteome</keyword>
<feature type="compositionally biased region" description="Basic and acidic residues" evidence="1">
    <location>
        <begin position="432"/>
        <end position="449"/>
    </location>
</feature>
<feature type="compositionally biased region" description="Polar residues" evidence="1">
    <location>
        <begin position="395"/>
        <end position="414"/>
    </location>
</feature>
<protein>
    <submittedName>
        <fullName evidence="2">Uncharacterized protein</fullName>
    </submittedName>
</protein>
<comment type="caution">
    <text evidence="2">The sequence shown here is derived from an EMBL/GenBank/DDBJ whole genome shotgun (WGS) entry which is preliminary data.</text>
</comment>
<reference evidence="2 3" key="1">
    <citation type="submission" date="2017-10" db="EMBL/GenBank/DDBJ databases">
        <title>Comparative genomics in systemic dimorphic fungi from Ajellomycetaceae.</title>
        <authorList>
            <person name="Munoz J.F."/>
            <person name="Mcewen J.G."/>
            <person name="Clay O.K."/>
            <person name="Cuomo C.A."/>
        </authorList>
    </citation>
    <scope>NUCLEOTIDE SEQUENCE [LARGE SCALE GENOMIC DNA]</scope>
    <source>
        <strain evidence="2 3">UAMH130</strain>
    </source>
</reference>
<dbReference type="Proteomes" id="UP000224080">
    <property type="component" value="Unassembled WGS sequence"/>
</dbReference>
<dbReference type="OrthoDB" id="4187970at2759"/>
<name>A0A2B7X462_9EURO</name>
<accession>A0A2B7X462</accession>
<evidence type="ECO:0000313" key="2">
    <source>
        <dbReference type="EMBL" id="PGH03650.1"/>
    </source>
</evidence>
<organism evidence="2 3">
    <name type="scientific">Blastomyces parvus</name>
    <dbReference type="NCBI Taxonomy" id="2060905"/>
    <lineage>
        <taxon>Eukaryota</taxon>
        <taxon>Fungi</taxon>
        <taxon>Dikarya</taxon>
        <taxon>Ascomycota</taxon>
        <taxon>Pezizomycotina</taxon>
        <taxon>Eurotiomycetes</taxon>
        <taxon>Eurotiomycetidae</taxon>
        <taxon>Onygenales</taxon>
        <taxon>Ajellomycetaceae</taxon>
        <taxon>Blastomyces</taxon>
    </lineage>
</organism>